<dbReference type="Gene3D" id="3.30.43.10">
    <property type="entry name" value="Uridine Diphospho-n-acetylenolpyruvylglucosamine Reductase, domain 2"/>
    <property type="match status" value="1"/>
</dbReference>
<proteinExistence type="inferred from homology"/>
<dbReference type="InterPro" id="IPR006093">
    <property type="entry name" value="Oxy_OxRdtase_FAD_BS"/>
</dbReference>
<dbReference type="AlphaFoldDB" id="A0A378Y6J3"/>
<dbReference type="Pfam" id="PF13489">
    <property type="entry name" value="Methyltransf_23"/>
    <property type="match status" value="1"/>
</dbReference>
<keyword evidence="3" id="KW-0285">Flavoprotein</keyword>
<dbReference type="InterPro" id="IPR015345">
    <property type="entry name" value="Cytokinin_DH_FAD/cytokin-bd"/>
</dbReference>
<evidence type="ECO:0000256" key="2">
    <source>
        <dbReference type="ARBA" id="ARBA00005466"/>
    </source>
</evidence>
<comment type="similarity">
    <text evidence="2">Belongs to the oxygen-dependent FAD-linked oxidoreductase family.</text>
</comment>
<dbReference type="InterPro" id="IPR036318">
    <property type="entry name" value="FAD-bd_PCMH-like_sf"/>
</dbReference>
<protein>
    <submittedName>
        <fullName evidence="7">6-hydroxy-D-nicotine oxidase</fullName>
        <ecNumber evidence="7">1.5.3.6</ecNumber>
    </submittedName>
</protein>
<feature type="domain" description="FAD-binding PCMH-type" evidence="6">
    <location>
        <begin position="257"/>
        <end position="428"/>
    </location>
</feature>
<dbReference type="GO" id="GO:0009690">
    <property type="term" value="P:cytokinin metabolic process"/>
    <property type="evidence" value="ECO:0007669"/>
    <property type="project" value="InterPro"/>
</dbReference>
<dbReference type="Pfam" id="PF01565">
    <property type="entry name" value="FAD_binding_4"/>
    <property type="match status" value="1"/>
</dbReference>
<dbReference type="InterPro" id="IPR006094">
    <property type="entry name" value="Oxid_FAD_bind_N"/>
</dbReference>
<evidence type="ECO:0000256" key="4">
    <source>
        <dbReference type="ARBA" id="ARBA00022827"/>
    </source>
</evidence>
<dbReference type="InterPro" id="IPR029063">
    <property type="entry name" value="SAM-dependent_MTases_sf"/>
</dbReference>
<dbReference type="InterPro" id="IPR016164">
    <property type="entry name" value="FAD-linked_Oxase-like_C"/>
</dbReference>
<dbReference type="Proteomes" id="UP000255467">
    <property type="component" value="Unassembled WGS sequence"/>
</dbReference>
<evidence type="ECO:0000259" key="6">
    <source>
        <dbReference type="PROSITE" id="PS51387"/>
    </source>
</evidence>
<dbReference type="Gene3D" id="3.30.465.10">
    <property type="match status" value="1"/>
</dbReference>
<dbReference type="GO" id="GO:0019139">
    <property type="term" value="F:cytokinin dehydrogenase activity"/>
    <property type="evidence" value="ECO:0007669"/>
    <property type="project" value="InterPro"/>
</dbReference>
<gene>
    <name evidence="7" type="ORF">NCTC1934_00265</name>
</gene>
<dbReference type="InterPro" id="IPR016170">
    <property type="entry name" value="Cytok_DH_C_sf"/>
</dbReference>
<dbReference type="Gene3D" id="3.40.462.10">
    <property type="entry name" value="FAD-linked oxidases, C-terminal domain"/>
    <property type="match status" value="1"/>
</dbReference>
<dbReference type="PANTHER" id="PTHR13878">
    <property type="entry name" value="GULONOLACTONE OXIDASE"/>
    <property type="match status" value="1"/>
</dbReference>
<evidence type="ECO:0000313" key="8">
    <source>
        <dbReference type="Proteomes" id="UP000255467"/>
    </source>
</evidence>
<dbReference type="InterPro" id="IPR050432">
    <property type="entry name" value="FAD-linked_Oxidoreductases_BP"/>
</dbReference>
<dbReference type="PROSITE" id="PS51387">
    <property type="entry name" value="FAD_PCMH"/>
    <property type="match status" value="1"/>
</dbReference>
<sequence>MDEGKRAGSTSSDQATSASDGVSQALVFDHLVKRYELAYSDRPEQTRAAVWLAERLGVGARVLDVGCGSGVPTARQLVDAGIQVVGIDISPVMISAAAAAVPEAALHTCDVLEFTEIGFDGAVAFFSLLMLPRSGIQQALAVLHKAVKPGGYLLVGMVEADLDAEAVSFLDTDVRVSGYRRDDLHRVVEQAGFTVLELRVVSYTPALAEAELETHLYVYAQRPRLVGSRVEQASLRYSSAMTEVGLPGATRDFGGLVSRTPSRVVRPAYAAEIADLVRDSVVARAGVAVVARGCGHSSRGESLTEGIAVDMRGMARVHEVGEDRVVVDAGATWREVLEATLQCGRMPPVLTDYLDLTVGGTLSAAGIGGTSHIHGTQAANVLELEAVTPAGEIVTCSPRQRSQLFDALRSGMGRHGIITKAALRLTTAPKAVLSCRVQFASAAELIAAQGRIHADFISGQVKSSGFELKAVVYDASGPPQGLAPIDVEELAFEDFADRMRPDVEKLIELGEWDCPHPWGQVIVPAAQAAKLVEATLAETSPADIGLSGVILIKRFSPGPVPMLRAPSDAVLFALLRTASPGCATAAQMTVANDQLYDRAEAVGGAPYPPRPTPAHSR</sequence>
<evidence type="ECO:0000256" key="5">
    <source>
        <dbReference type="ARBA" id="ARBA00023002"/>
    </source>
</evidence>
<evidence type="ECO:0000256" key="1">
    <source>
        <dbReference type="ARBA" id="ARBA00001974"/>
    </source>
</evidence>
<dbReference type="PANTHER" id="PTHR13878:SF65">
    <property type="entry name" value="CYTOKININ DEHYDROGENASE 10"/>
    <property type="match status" value="1"/>
</dbReference>
<dbReference type="RefSeq" id="WP_169335054.1">
    <property type="nucleotide sequence ID" value="NZ_UGRY01000002.1"/>
</dbReference>
<dbReference type="InterPro" id="IPR016167">
    <property type="entry name" value="FAD-bd_PCMH_sub1"/>
</dbReference>
<dbReference type="SUPFAM" id="SSF53335">
    <property type="entry name" value="S-adenosyl-L-methionine-dependent methyltransferases"/>
    <property type="match status" value="1"/>
</dbReference>
<accession>A0A378Y6J3</accession>
<dbReference type="InterPro" id="IPR016166">
    <property type="entry name" value="FAD-bd_PCMH"/>
</dbReference>
<keyword evidence="4" id="KW-0274">FAD</keyword>
<dbReference type="InterPro" id="IPR016169">
    <property type="entry name" value="FAD-bd_PCMH_sub2"/>
</dbReference>
<comment type="cofactor">
    <cofactor evidence="1">
        <name>FAD</name>
        <dbReference type="ChEBI" id="CHEBI:57692"/>
    </cofactor>
</comment>
<evidence type="ECO:0000256" key="3">
    <source>
        <dbReference type="ARBA" id="ARBA00022630"/>
    </source>
</evidence>
<dbReference type="PROSITE" id="PS00862">
    <property type="entry name" value="OX2_COVAL_FAD"/>
    <property type="match status" value="1"/>
</dbReference>
<dbReference type="GO" id="GO:0018530">
    <property type="term" value="F:(R)-6-hydroxynicotine oxidase activity"/>
    <property type="evidence" value="ECO:0007669"/>
    <property type="project" value="UniProtKB-EC"/>
</dbReference>
<dbReference type="EMBL" id="UGRY01000002">
    <property type="protein sequence ID" value="SUA72835.1"/>
    <property type="molecule type" value="Genomic_DNA"/>
</dbReference>
<dbReference type="CDD" id="cd02440">
    <property type="entry name" value="AdoMet_MTases"/>
    <property type="match status" value="1"/>
</dbReference>
<dbReference type="EC" id="1.5.3.6" evidence="7"/>
<name>A0A378Y6J3_9NOCA</name>
<keyword evidence="5 7" id="KW-0560">Oxidoreductase</keyword>
<dbReference type="Pfam" id="PF09265">
    <property type="entry name" value="Cytokin-bind"/>
    <property type="match status" value="1"/>
</dbReference>
<dbReference type="SUPFAM" id="SSF55103">
    <property type="entry name" value="FAD-linked oxidases, C-terminal domain"/>
    <property type="match status" value="1"/>
</dbReference>
<dbReference type="GO" id="GO:0071949">
    <property type="term" value="F:FAD binding"/>
    <property type="evidence" value="ECO:0007669"/>
    <property type="project" value="InterPro"/>
</dbReference>
<organism evidence="7 8">
    <name type="scientific">Nocardia otitidiscaviarum</name>
    <dbReference type="NCBI Taxonomy" id="1823"/>
    <lineage>
        <taxon>Bacteria</taxon>
        <taxon>Bacillati</taxon>
        <taxon>Actinomycetota</taxon>
        <taxon>Actinomycetes</taxon>
        <taxon>Mycobacteriales</taxon>
        <taxon>Nocardiaceae</taxon>
        <taxon>Nocardia</taxon>
    </lineage>
</organism>
<reference evidence="7 8" key="1">
    <citation type="submission" date="2018-06" db="EMBL/GenBank/DDBJ databases">
        <authorList>
            <consortium name="Pathogen Informatics"/>
            <person name="Doyle S."/>
        </authorList>
    </citation>
    <scope>NUCLEOTIDE SEQUENCE [LARGE SCALE GENOMIC DNA]</scope>
    <source>
        <strain evidence="7 8">NCTC1934</strain>
    </source>
</reference>
<dbReference type="SUPFAM" id="SSF56176">
    <property type="entry name" value="FAD-binding/transporter-associated domain-like"/>
    <property type="match status" value="1"/>
</dbReference>
<dbReference type="Gene3D" id="3.40.50.150">
    <property type="entry name" value="Vaccinia Virus protein VP39"/>
    <property type="match status" value="1"/>
</dbReference>
<keyword evidence="8" id="KW-1185">Reference proteome</keyword>
<evidence type="ECO:0000313" key="7">
    <source>
        <dbReference type="EMBL" id="SUA72835.1"/>
    </source>
</evidence>